<keyword evidence="14" id="KW-1185">Reference proteome</keyword>
<feature type="transmembrane region" description="Helical" evidence="11">
    <location>
        <begin position="338"/>
        <end position="357"/>
    </location>
</feature>
<feature type="domain" description="Major facilitator superfamily (MFS) profile" evidence="12">
    <location>
        <begin position="22"/>
        <end position="428"/>
    </location>
</feature>
<dbReference type="OrthoDB" id="8953821at2"/>
<evidence type="ECO:0000313" key="14">
    <source>
        <dbReference type="Proteomes" id="UP000317303"/>
    </source>
</evidence>
<evidence type="ECO:0000256" key="11">
    <source>
        <dbReference type="SAM" id="Phobius"/>
    </source>
</evidence>
<evidence type="ECO:0000256" key="2">
    <source>
        <dbReference type="ARBA" id="ARBA00008240"/>
    </source>
</evidence>
<dbReference type="SUPFAM" id="SSF103473">
    <property type="entry name" value="MFS general substrate transporter"/>
    <property type="match status" value="1"/>
</dbReference>
<feature type="transmembrane region" description="Helical" evidence="11">
    <location>
        <begin position="406"/>
        <end position="427"/>
    </location>
</feature>
<dbReference type="InterPro" id="IPR036259">
    <property type="entry name" value="MFS_trans_sf"/>
</dbReference>
<dbReference type="InterPro" id="IPR005829">
    <property type="entry name" value="Sugar_transporter_CS"/>
</dbReference>
<evidence type="ECO:0000256" key="8">
    <source>
        <dbReference type="ARBA" id="ARBA00023136"/>
    </source>
</evidence>
<dbReference type="Pfam" id="PF00083">
    <property type="entry name" value="Sugar_tr"/>
    <property type="match status" value="1"/>
</dbReference>
<evidence type="ECO:0000256" key="4">
    <source>
        <dbReference type="ARBA" id="ARBA00022475"/>
    </source>
</evidence>
<name>A0A660C6H5_9PSEU</name>
<keyword evidence="6" id="KW-0769">Symport</keyword>
<reference evidence="13 14" key="1">
    <citation type="submission" date="2019-07" db="EMBL/GenBank/DDBJ databases">
        <title>R&amp;d 2014.</title>
        <authorList>
            <person name="Klenk H.-P."/>
        </authorList>
    </citation>
    <scope>NUCLEOTIDE SEQUENCE [LARGE SCALE GENOMIC DNA]</scope>
    <source>
        <strain evidence="13 14">DSM 43194</strain>
    </source>
</reference>
<evidence type="ECO:0000256" key="6">
    <source>
        <dbReference type="ARBA" id="ARBA00022847"/>
    </source>
</evidence>
<evidence type="ECO:0000256" key="3">
    <source>
        <dbReference type="ARBA" id="ARBA00022448"/>
    </source>
</evidence>
<keyword evidence="7 11" id="KW-1133">Transmembrane helix</keyword>
<comment type="similarity">
    <text evidence="2">Belongs to the major facilitator superfamily. Metabolite:H+ Symporter (MHS) family (TC 2.A.1.6) family.</text>
</comment>
<evidence type="ECO:0000256" key="7">
    <source>
        <dbReference type="ARBA" id="ARBA00022989"/>
    </source>
</evidence>
<feature type="transmembrane region" description="Helical" evidence="11">
    <location>
        <begin position="59"/>
        <end position="83"/>
    </location>
</feature>
<dbReference type="PROSITE" id="PS50850">
    <property type="entry name" value="MFS"/>
    <property type="match status" value="1"/>
</dbReference>
<feature type="transmembrane region" description="Helical" evidence="11">
    <location>
        <begin position="162"/>
        <end position="183"/>
    </location>
</feature>
<keyword evidence="5 11" id="KW-0812">Transmembrane</keyword>
<feature type="transmembrane region" description="Helical" evidence="11">
    <location>
        <begin position="314"/>
        <end position="332"/>
    </location>
</feature>
<dbReference type="PANTHER" id="PTHR43045">
    <property type="entry name" value="SHIKIMATE TRANSPORTER"/>
    <property type="match status" value="1"/>
</dbReference>
<evidence type="ECO:0000256" key="10">
    <source>
        <dbReference type="ARBA" id="ARBA00039918"/>
    </source>
</evidence>
<comment type="function">
    <text evidence="9">May be a proton symporter involved in the uptake of osmolytes such as proline and glycine betaine.</text>
</comment>
<keyword evidence="4" id="KW-1003">Cell membrane</keyword>
<evidence type="ECO:0000256" key="1">
    <source>
        <dbReference type="ARBA" id="ARBA00004651"/>
    </source>
</evidence>
<evidence type="ECO:0000259" key="12">
    <source>
        <dbReference type="PROSITE" id="PS50850"/>
    </source>
</evidence>
<proteinExistence type="inferred from homology"/>
<dbReference type="CDD" id="cd17369">
    <property type="entry name" value="MFS_ShiA_like"/>
    <property type="match status" value="1"/>
</dbReference>
<comment type="caution">
    <text evidence="13">The sequence shown here is derived from an EMBL/GenBank/DDBJ whole genome shotgun (WGS) entry which is preliminary data.</text>
</comment>
<dbReference type="EMBL" id="VLJV01000001">
    <property type="protein sequence ID" value="TWH19118.1"/>
    <property type="molecule type" value="Genomic_DNA"/>
</dbReference>
<sequence>MTPAVSGQAAGTAHGDRGHRTVLVSSLLGTTIEWYDFFLYSTAASIVFGELFFPAGDGVVGTLASFATFFVGFLARPIGAVLFGHIGDRLGRKRTLVTTMVLMGAATALVGALPTYEQAGVLAPVLLVLLRVLQGLAIGGEWAGAVLLAVEYAPPGRRGRYGSWPQAGLGIGLAMGTGVFALLGQVLDDRHFTAHGWRLAFGLSIVLVLIGLLVRLKVEETPAFARLERPSRLPLAELLRHRPSRRHLALGMLARWGDGVAFNTWAVFAISYCTGLGMSRTSVLLGVTAAALVLAVLIPFVGRGVDRIGPRRTYLGGMVLFGMSVVPAFLGFQTRDPWVVGGVLVVALGIVYAISYAPEGTLFAQLFPTGTRYTGMSVVYQFSGIYASGLTPMLITALFALGGGSLWWVCAYLVFTAVVSTVATAAIRTGDLYLEPESATDTRGRPVAV</sequence>
<dbReference type="PANTHER" id="PTHR43045:SF1">
    <property type="entry name" value="SHIKIMATE TRANSPORTER"/>
    <property type="match status" value="1"/>
</dbReference>
<feature type="transmembrane region" description="Helical" evidence="11">
    <location>
        <begin position="95"/>
        <end position="116"/>
    </location>
</feature>
<dbReference type="InterPro" id="IPR005828">
    <property type="entry name" value="MFS_sugar_transport-like"/>
</dbReference>
<feature type="transmembrane region" description="Helical" evidence="11">
    <location>
        <begin position="378"/>
        <end position="400"/>
    </location>
</feature>
<feature type="transmembrane region" description="Helical" evidence="11">
    <location>
        <begin position="282"/>
        <end position="302"/>
    </location>
</feature>
<dbReference type="AlphaFoldDB" id="A0A660C6H5"/>
<evidence type="ECO:0000256" key="5">
    <source>
        <dbReference type="ARBA" id="ARBA00022692"/>
    </source>
</evidence>
<dbReference type="Pfam" id="PF07690">
    <property type="entry name" value="MFS_1"/>
    <property type="match status" value="1"/>
</dbReference>
<keyword evidence="8 11" id="KW-0472">Membrane</keyword>
<feature type="transmembrane region" description="Helical" evidence="11">
    <location>
        <begin position="128"/>
        <end position="150"/>
    </location>
</feature>
<evidence type="ECO:0000313" key="13">
    <source>
        <dbReference type="EMBL" id="TWH19118.1"/>
    </source>
</evidence>
<feature type="transmembrane region" description="Helical" evidence="11">
    <location>
        <begin position="195"/>
        <end position="216"/>
    </location>
</feature>
<dbReference type="GO" id="GO:0005886">
    <property type="term" value="C:plasma membrane"/>
    <property type="evidence" value="ECO:0007669"/>
    <property type="project" value="UniProtKB-SubCell"/>
</dbReference>
<dbReference type="GO" id="GO:0015293">
    <property type="term" value="F:symporter activity"/>
    <property type="evidence" value="ECO:0007669"/>
    <property type="project" value="UniProtKB-KW"/>
</dbReference>
<keyword evidence="3" id="KW-0813">Transport</keyword>
<dbReference type="Proteomes" id="UP000317303">
    <property type="component" value="Unassembled WGS sequence"/>
</dbReference>
<dbReference type="PROSITE" id="PS00217">
    <property type="entry name" value="SUGAR_TRANSPORT_2"/>
    <property type="match status" value="1"/>
</dbReference>
<comment type="subcellular location">
    <subcellularLocation>
        <location evidence="1">Cell membrane</location>
        <topology evidence="1">Multi-pass membrane protein</topology>
    </subcellularLocation>
</comment>
<protein>
    <recommendedName>
        <fullName evidence="10">Putative proline/betaine transporter</fullName>
    </recommendedName>
</protein>
<accession>A0A660C6H5</accession>
<gene>
    <name evidence="13" type="ORF">JD82_00941</name>
</gene>
<dbReference type="FunFam" id="1.20.1250.20:FF:000001">
    <property type="entry name" value="Dicarboxylate MFS transporter"/>
    <property type="match status" value="1"/>
</dbReference>
<dbReference type="InterPro" id="IPR020846">
    <property type="entry name" value="MFS_dom"/>
</dbReference>
<evidence type="ECO:0000256" key="9">
    <source>
        <dbReference type="ARBA" id="ARBA00037295"/>
    </source>
</evidence>
<dbReference type="Gene3D" id="1.20.1250.20">
    <property type="entry name" value="MFS general substrate transporter like domains"/>
    <property type="match status" value="2"/>
</dbReference>
<organism evidence="13 14">
    <name type="scientific">Prauserella rugosa</name>
    <dbReference type="NCBI Taxonomy" id="43354"/>
    <lineage>
        <taxon>Bacteria</taxon>
        <taxon>Bacillati</taxon>
        <taxon>Actinomycetota</taxon>
        <taxon>Actinomycetes</taxon>
        <taxon>Pseudonocardiales</taxon>
        <taxon>Pseudonocardiaceae</taxon>
        <taxon>Prauserella</taxon>
    </lineage>
</organism>
<dbReference type="InterPro" id="IPR011701">
    <property type="entry name" value="MFS"/>
</dbReference>